<comment type="caution">
    <text evidence="2">The sequence shown here is derived from an EMBL/GenBank/DDBJ whole genome shotgun (WGS) entry which is preliminary data.</text>
</comment>
<evidence type="ECO:0000313" key="2">
    <source>
        <dbReference type="EMBL" id="GFH21728.1"/>
    </source>
</evidence>
<sequence>MTRGYHTDVGLTSDVHATVAPLMWFCMLVAECCLVTIAGAAQAAEGQAAAALAAVAQAAAAQATAAQATAANHAHVTGVLERIDENFAFFSRVLPMLMVHLKKQFAPPTTASRGSNASFRQSLLQFYGVALDKGKLRCMVLNELLPKEFICAGHLLARSLKDYARPMLGVSDISDPRNGLLWNSAIEEAYELQKICFSYVRACIFRLHVVDKKLMHIKLGDCGKDK</sequence>
<organism evidence="2 3">
    <name type="scientific">Haematococcus lacustris</name>
    <name type="common">Green alga</name>
    <name type="synonym">Haematococcus pluvialis</name>
    <dbReference type="NCBI Taxonomy" id="44745"/>
    <lineage>
        <taxon>Eukaryota</taxon>
        <taxon>Viridiplantae</taxon>
        <taxon>Chlorophyta</taxon>
        <taxon>core chlorophytes</taxon>
        <taxon>Chlorophyceae</taxon>
        <taxon>CS clade</taxon>
        <taxon>Chlamydomonadales</taxon>
        <taxon>Haematococcaceae</taxon>
        <taxon>Haematococcus</taxon>
    </lineage>
</organism>
<dbReference type="AlphaFoldDB" id="A0A699ZTV0"/>
<feature type="signal peptide" evidence="1">
    <location>
        <begin position="1"/>
        <end position="43"/>
    </location>
</feature>
<protein>
    <recommendedName>
        <fullName evidence="4">HNH nuclease domain-containing protein</fullName>
    </recommendedName>
</protein>
<keyword evidence="1" id="KW-0732">Signal</keyword>
<dbReference type="Proteomes" id="UP000485058">
    <property type="component" value="Unassembled WGS sequence"/>
</dbReference>
<name>A0A699ZTV0_HAELA</name>
<evidence type="ECO:0008006" key="4">
    <source>
        <dbReference type="Google" id="ProtNLM"/>
    </source>
</evidence>
<accession>A0A699ZTV0</accession>
<gene>
    <name evidence="2" type="ORF">HaLaN_19088</name>
</gene>
<dbReference type="EMBL" id="BLLF01001894">
    <property type="protein sequence ID" value="GFH21728.1"/>
    <property type="molecule type" value="Genomic_DNA"/>
</dbReference>
<evidence type="ECO:0000313" key="3">
    <source>
        <dbReference type="Proteomes" id="UP000485058"/>
    </source>
</evidence>
<feature type="chain" id="PRO_5025513173" description="HNH nuclease domain-containing protein" evidence="1">
    <location>
        <begin position="44"/>
        <end position="226"/>
    </location>
</feature>
<reference evidence="2 3" key="1">
    <citation type="submission" date="2020-02" db="EMBL/GenBank/DDBJ databases">
        <title>Draft genome sequence of Haematococcus lacustris strain NIES-144.</title>
        <authorList>
            <person name="Morimoto D."/>
            <person name="Nakagawa S."/>
            <person name="Yoshida T."/>
            <person name="Sawayama S."/>
        </authorList>
    </citation>
    <scope>NUCLEOTIDE SEQUENCE [LARGE SCALE GENOMIC DNA]</scope>
    <source>
        <strain evidence="2 3">NIES-144</strain>
    </source>
</reference>
<proteinExistence type="predicted"/>
<keyword evidence="3" id="KW-1185">Reference proteome</keyword>
<evidence type="ECO:0000256" key="1">
    <source>
        <dbReference type="SAM" id="SignalP"/>
    </source>
</evidence>